<evidence type="ECO:0000256" key="4">
    <source>
        <dbReference type="ARBA" id="ARBA00022692"/>
    </source>
</evidence>
<comment type="subcellular location">
    <subcellularLocation>
        <location evidence="1">Membrane</location>
        <topology evidence="1">Multi-pass membrane protein</topology>
    </subcellularLocation>
</comment>
<evidence type="ECO:0000313" key="11">
    <source>
        <dbReference type="Proteomes" id="UP000580797"/>
    </source>
</evidence>
<feature type="transmembrane region" description="Helical" evidence="7">
    <location>
        <begin position="193"/>
        <end position="212"/>
    </location>
</feature>
<dbReference type="Pfam" id="PF00860">
    <property type="entry name" value="Xan_ur_permease"/>
    <property type="match status" value="1"/>
</dbReference>
<reference evidence="9 11" key="2">
    <citation type="submission" date="2020-08" db="EMBL/GenBank/DDBJ databases">
        <title>Sequencing the genomes of 1000 actinobacteria strains.</title>
        <authorList>
            <person name="Klenk H.-P."/>
        </authorList>
    </citation>
    <scope>NUCLEOTIDE SEQUENCE [LARGE SCALE GENOMIC DNA]</scope>
    <source>
        <strain evidence="9 11">DSM 105783</strain>
    </source>
</reference>
<dbReference type="PANTHER" id="PTHR42810">
    <property type="entry name" value="PURINE PERMEASE C1399.01C-RELATED"/>
    <property type="match status" value="1"/>
</dbReference>
<evidence type="ECO:0000313" key="8">
    <source>
        <dbReference type="EMBL" id="APF41823.1"/>
    </source>
</evidence>
<protein>
    <submittedName>
        <fullName evidence="8">Nitrate reductase</fullName>
    </submittedName>
    <submittedName>
        <fullName evidence="9">Uracil-xanthine permease</fullName>
    </submittedName>
</protein>
<feature type="transmembrane region" description="Helical" evidence="7">
    <location>
        <begin position="136"/>
        <end position="158"/>
    </location>
</feature>
<feature type="transmembrane region" description="Helical" evidence="7">
    <location>
        <begin position="170"/>
        <end position="186"/>
    </location>
</feature>
<evidence type="ECO:0000256" key="5">
    <source>
        <dbReference type="ARBA" id="ARBA00022989"/>
    </source>
</evidence>
<dbReference type="GO" id="GO:0005886">
    <property type="term" value="C:plasma membrane"/>
    <property type="evidence" value="ECO:0007669"/>
    <property type="project" value="TreeGrafter"/>
</dbReference>
<keyword evidence="6 7" id="KW-0472">Membrane</keyword>
<gene>
    <name evidence="8" type="ORF">BHE16_07925</name>
    <name evidence="9" type="ORF">HD598_001429</name>
</gene>
<accession>A0A1L2ZQV4</accession>
<dbReference type="GO" id="GO:0042907">
    <property type="term" value="F:xanthine transmembrane transporter activity"/>
    <property type="evidence" value="ECO:0007669"/>
    <property type="project" value="TreeGrafter"/>
</dbReference>
<evidence type="ECO:0000313" key="10">
    <source>
        <dbReference type="Proteomes" id="UP000183530"/>
    </source>
</evidence>
<feature type="transmembrane region" description="Helical" evidence="7">
    <location>
        <begin position="110"/>
        <end position="129"/>
    </location>
</feature>
<comment type="similarity">
    <text evidence="2">Belongs to the nucleobase:cation symporter-2 (NCS2) (TC 2.A.40) family.</text>
</comment>
<evidence type="ECO:0000256" key="2">
    <source>
        <dbReference type="ARBA" id="ARBA00008821"/>
    </source>
</evidence>
<name>A0A1L2ZQV4_9MICC</name>
<dbReference type="OrthoDB" id="9779092at2"/>
<dbReference type="PANTHER" id="PTHR42810:SF2">
    <property type="entry name" value="PURINE PERMEASE C1399.01C-RELATED"/>
    <property type="match status" value="1"/>
</dbReference>
<feature type="transmembrane region" description="Helical" evidence="7">
    <location>
        <begin position="61"/>
        <end position="80"/>
    </location>
</feature>
<keyword evidence="3" id="KW-0813">Transport</keyword>
<dbReference type="Proteomes" id="UP000580797">
    <property type="component" value="Unassembled WGS sequence"/>
</dbReference>
<evidence type="ECO:0000256" key="6">
    <source>
        <dbReference type="ARBA" id="ARBA00023136"/>
    </source>
</evidence>
<feature type="transmembrane region" description="Helical" evidence="7">
    <location>
        <begin position="87"/>
        <end position="104"/>
    </location>
</feature>
<proteinExistence type="inferred from homology"/>
<evidence type="ECO:0000313" key="9">
    <source>
        <dbReference type="EMBL" id="MBB5512742.1"/>
    </source>
</evidence>
<reference evidence="8 10" key="1">
    <citation type="submission" date="2016-11" db="EMBL/GenBank/DDBJ databases">
        <title>Genome sequencing of Zhihengliuella aestuarii B18 antagonistic to Plasmodiophora brassicae.</title>
        <authorList>
            <person name="Luo Y."/>
        </authorList>
    </citation>
    <scope>NUCLEOTIDE SEQUENCE [LARGE SCALE GENOMIC DNA]</scope>
    <source>
        <strain evidence="8 10">B18</strain>
    </source>
</reference>
<dbReference type="AlphaFoldDB" id="A0A1L2ZQV4"/>
<dbReference type="InterPro" id="IPR006043">
    <property type="entry name" value="NCS2"/>
</dbReference>
<dbReference type="KEGG" id="nae:BHE16_07925"/>
<keyword evidence="5 7" id="KW-1133">Transmembrane helix</keyword>
<sequence length="440" mass="44959">MNERNALGFGWTLHGDGKTIRPGSVVAPDERLSWPLTASIGVQHIMAMFGATVLVPTLTGFPVTTTILFTGVGTLLFLLITQGKVPSYLGSSFAFIAPIGAAMNQHGIGGALGGLVMSGVALFLVGLIVQKSGVGWIHALMPPVVMGTIVAAIGLNLASATTTAMQEVPLTTFVTLAAVVISAVLFKGMLGRLSILVGIVVGYIVALLQGQVDFTPVAEAGWVGLPPFHLPEFHASLLPLFLPVVLVLVAENIGHVKTVALMTGRDLDGSYGRALMSDGVATALAGSFGGSGTTTYAENIGVMASSRVYSTAAYWVAGSVAILLAFLPKFGALISTIPAGVSGGAGIVLYGMIGIMGARLWVQNEVDFSNPINLMTAGSGLIIAIANPVLTLGGAQYGGIALGTAATLLIFHVMRAIARARGTEPTAIAEDSGVNPGKLG</sequence>
<feature type="transmembrane region" description="Helical" evidence="7">
    <location>
        <begin position="232"/>
        <end position="250"/>
    </location>
</feature>
<keyword evidence="10" id="KW-1185">Reference proteome</keyword>
<organism evidence="8 10">
    <name type="scientific">Neomicrococcus aestuarii</name>
    <dbReference type="NCBI Taxonomy" id="556325"/>
    <lineage>
        <taxon>Bacteria</taxon>
        <taxon>Bacillati</taxon>
        <taxon>Actinomycetota</taxon>
        <taxon>Actinomycetes</taxon>
        <taxon>Micrococcales</taxon>
        <taxon>Micrococcaceae</taxon>
        <taxon>Neomicrococcus</taxon>
    </lineage>
</organism>
<evidence type="ECO:0000256" key="7">
    <source>
        <dbReference type="SAM" id="Phobius"/>
    </source>
</evidence>
<dbReference type="EMBL" id="CP018135">
    <property type="protein sequence ID" value="APF41823.1"/>
    <property type="molecule type" value="Genomic_DNA"/>
</dbReference>
<dbReference type="Proteomes" id="UP000183530">
    <property type="component" value="Chromosome"/>
</dbReference>
<evidence type="ECO:0000256" key="3">
    <source>
        <dbReference type="ARBA" id="ARBA00022448"/>
    </source>
</evidence>
<dbReference type="NCBIfam" id="TIGR00801">
    <property type="entry name" value="ncs2"/>
    <property type="match status" value="1"/>
</dbReference>
<feature type="transmembrane region" description="Helical" evidence="7">
    <location>
        <begin position="396"/>
        <end position="414"/>
    </location>
</feature>
<feature type="transmembrane region" description="Helical" evidence="7">
    <location>
        <begin position="312"/>
        <end position="331"/>
    </location>
</feature>
<dbReference type="STRING" id="556325.BHE16_07925"/>
<keyword evidence="4 7" id="KW-0812">Transmembrane</keyword>
<dbReference type="RefSeq" id="WP_071895284.1">
    <property type="nucleotide sequence ID" value="NZ_BAAARH010000013.1"/>
</dbReference>
<evidence type="ECO:0000256" key="1">
    <source>
        <dbReference type="ARBA" id="ARBA00004141"/>
    </source>
</evidence>
<feature type="transmembrane region" description="Helical" evidence="7">
    <location>
        <begin position="372"/>
        <end position="390"/>
    </location>
</feature>
<feature type="transmembrane region" description="Helical" evidence="7">
    <location>
        <begin position="337"/>
        <end position="360"/>
    </location>
</feature>
<dbReference type="InterPro" id="IPR006042">
    <property type="entry name" value="Xan_ur_permease"/>
</dbReference>
<dbReference type="EMBL" id="JACHDR010000001">
    <property type="protein sequence ID" value="MBB5512742.1"/>
    <property type="molecule type" value="Genomic_DNA"/>
</dbReference>